<protein>
    <submittedName>
        <fullName evidence="1">Uncharacterized protein</fullName>
    </submittedName>
</protein>
<reference evidence="1" key="2">
    <citation type="submission" date="2015-03" db="EMBL/GenBank/DDBJ databases">
        <authorList>
            <person name="Chow C.-E.T."/>
            <person name="Winget D.M."/>
            <person name="White R.A.III."/>
            <person name="Hallam S.J."/>
            <person name="Suttle C.A."/>
        </authorList>
    </citation>
    <scope>NUCLEOTIDE SEQUENCE</scope>
    <source>
        <strain evidence="1">Anoxic3_9</strain>
    </source>
</reference>
<proteinExistence type="predicted"/>
<organism evidence="1">
    <name type="scientific">uncultured marine virus</name>
    <dbReference type="NCBI Taxonomy" id="186617"/>
    <lineage>
        <taxon>Viruses</taxon>
        <taxon>environmental samples</taxon>
    </lineage>
</organism>
<sequence length="113" mass="12765">MGISHHMNKMESSQVVGLMGQGTETTLSYWVVDLQIWLEELKIYSASQMLLLIQTQTQSCSQSHLGILQGSQKRSLSLEQTPTQPTSQLARTVQNLTFSPQIKWIILTLTAMW</sequence>
<accession>A0A0F7L4V7</accession>
<evidence type="ECO:0000313" key="1">
    <source>
        <dbReference type="EMBL" id="AKH46533.1"/>
    </source>
</evidence>
<name>A0A0F7L4V7_9VIRU</name>
<dbReference type="EMBL" id="KR029584">
    <property type="protein sequence ID" value="AKH46533.1"/>
    <property type="molecule type" value="Genomic_DNA"/>
</dbReference>
<reference evidence="1" key="1">
    <citation type="journal article" date="2015" name="Front. Microbiol.">
        <title>Combining genomic sequencing methods to explore viral diversity and reveal potential virus-host interactions.</title>
        <authorList>
            <person name="Chow C.E."/>
            <person name="Winget D.M."/>
            <person name="White R.A.III."/>
            <person name="Hallam S.J."/>
            <person name="Suttle C.A."/>
        </authorList>
    </citation>
    <scope>NUCLEOTIDE SEQUENCE</scope>
    <source>
        <strain evidence="1">Anoxic3_9</strain>
    </source>
</reference>